<evidence type="ECO:0000256" key="5">
    <source>
        <dbReference type="SAM" id="MobiDB-lite"/>
    </source>
</evidence>
<dbReference type="EMBL" id="KM005101">
    <property type="protein sequence ID" value="AJD14760.1"/>
    <property type="molecule type" value="mRNA"/>
</dbReference>
<feature type="signal peptide" evidence="6">
    <location>
        <begin position="1"/>
        <end position="20"/>
    </location>
</feature>
<evidence type="ECO:0000256" key="3">
    <source>
        <dbReference type="ARBA" id="ARBA00023295"/>
    </source>
</evidence>
<evidence type="ECO:0000256" key="2">
    <source>
        <dbReference type="ARBA" id="ARBA00022801"/>
    </source>
</evidence>
<accession>A0A0B4V198</accession>
<evidence type="ECO:0000256" key="4">
    <source>
        <dbReference type="RuleBase" id="RU361153"/>
    </source>
</evidence>
<gene>
    <name evidence="8" type="primary">eng</name>
</gene>
<name>A0A0B4V198_9BILA</name>
<feature type="region of interest" description="Disordered" evidence="5">
    <location>
        <begin position="294"/>
        <end position="313"/>
    </location>
</feature>
<dbReference type="Pfam" id="PF00150">
    <property type="entry name" value="Cellulase"/>
    <property type="match status" value="1"/>
</dbReference>
<evidence type="ECO:0000313" key="8">
    <source>
        <dbReference type="EMBL" id="AJD14760.1"/>
    </source>
</evidence>
<organism evidence="8">
    <name type="scientific">Pratylenchus goodeyi</name>
    <dbReference type="NCBI Taxonomy" id="344392"/>
    <lineage>
        <taxon>Eukaryota</taxon>
        <taxon>Metazoa</taxon>
        <taxon>Ecdysozoa</taxon>
        <taxon>Nematoda</taxon>
        <taxon>Chromadorea</taxon>
        <taxon>Rhabditida</taxon>
        <taxon>Tylenchina</taxon>
        <taxon>Tylenchomorpha</taxon>
        <taxon>Tylenchoidea</taxon>
        <taxon>Pratylenchidae</taxon>
        <taxon>Pratylenchinae</taxon>
        <taxon>Pratylenchus</taxon>
    </lineage>
</organism>
<dbReference type="PANTHER" id="PTHR34142:SF1">
    <property type="entry name" value="GLYCOSIDE HYDROLASE FAMILY 5 DOMAIN-CONTAINING PROTEIN"/>
    <property type="match status" value="1"/>
</dbReference>
<evidence type="ECO:0000256" key="6">
    <source>
        <dbReference type="SAM" id="SignalP"/>
    </source>
</evidence>
<comment type="similarity">
    <text evidence="1 4">Belongs to the glycosyl hydrolase 5 (cellulase A) family.</text>
</comment>
<dbReference type="GO" id="GO:0004553">
    <property type="term" value="F:hydrolase activity, hydrolyzing O-glycosyl compounds"/>
    <property type="evidence" value="ECO:0007669"/>
    <property type="project" value="InterPro"/>
</dbReference>
<dbReference type="PANTHER" id="PTHR34142">
    <property type="entry name" value="ENDO-BETA-1,4-GLUCANASE A"/>
    <property type="match status" value="1"/>
</dbReference>
<dbReference type="SUPFAM" id="SSF51445">
    <property type="entry name" value="(Trans)glycosidases"/>
    <property type="match status" value="1"/>
</dbReference>
<feature type="domain" description="Glycoside hydrolase family 5" evidence="7">
    <location>
        <begin position="42"/>
        <end position="293"/>
    </location>
</feature>
<proteinExistence type="evidence at transcript level"/>
<evidence type="ECO:0000259" key="7">
    <source>
        <dbReference type="Pfam" id="PF00150"/>
    </source>
</evidence>
<protein>
    <submittedName>
        <fullName evidence="8">Beta-1,4-endoglucanase</fullName>
    </submittedName>
</protein>
<feature type="chain" id="PRO_5002096294" evidence="6">
    <location>
        <begin position="21"/>
        <end position="341"/>
    </location>
</feature>
<dbReference type="InterPro" id="IPR001547">
    <property type="entry name" value="Glyco_hydro_5"/>
</dbReference>
<dbReference type="Gene3D" id="3.20.20.80">
    <property type="entry name" value="Glycosidases"/>
    <property type="match status" value="1"/>
</dbReference>
<reference evidence="8" key="1">
    <citation type="submission" date="2014-06" db="EMBL/GenBank/DDBJ databases">
        <title>Chemical stress imposed by Solanum nigrum in gene expression of Pratylenchus goodeyi.</title>
        <authorList>
            <person name="Pestana M."/>
            <person name="Abrantes I."/>
            <person name="Gouveia M."/>
        </authorList>
    </citation>
    <scope>NUCLEOTIDE SEQUENCE</scope>
</reference>
<keyword evidence="6" id="KW-0732">Signal</keyword>
<sequence length="341" mass="37265">MLLQLLLCLLALFFPGLAAAEESGGCCPHGKLKVSGTQLLGSDNQPVQLRGMSLFWSNFPEGSPFFNEQTVQCLKCNWHADIVRAPMGVEEAGGNKGYLADPATEMAKEEAVIDAAIKNCMYVLVDWHYTSATAYPDKAEEFFKKMAAKCAGKCNCLYETWNEPTQVDWSSTLKPYHEKVIAAIREQDKDGVVIAGTPTWDQDVDKAADDPIKDKTNVMYTLHFYAGEGSHKQPLRDKAAAAIKKGLPLFVTEYGTTPASGDGTPDLAETQKWYDFLDENKVSYINWSISNKGEQSSALQEKTGPADVCKDDKDTTSGAFVKKMLRAKQPALPQGCAAPAA</sequence>
<keyword evidence="3 4" id="KW-0326">Glycosidase</keyword>
<keyword evidence="2 4" id="KW-0378">Hydrolase</keyword>
<dbReference type="InterPro" id="IPR017853">
    <property type="entry name" value="GH"/>
</dbReference>
<dbReference type="GO" id="GO:0000272">
    <property type="term" value="P:polysaccharide catabolic process"/>
    <property type="evidence" value="ECO:0007669"/>
    <property type="project" value="InterPro"/>
</dbReference>
<evidence type="ECO:0000256" key="1">
    <source>
        <dbReference type="ARBA" id="ARBA00005641"/>
    </source>
</evidence>
<dbReference type="AlphaFoldDB" id="A0A0B4V198"/>